<dbReference type="GO" id="GO:0016301">
    <property type="term" value="F:kinase activity"/>
    <property type="evidence" value="ECO:0007669"/>
    <property type="project" value="UniProtKB-KW"/>
</dbReference>
<dbReference type="Pfam" id="PF13185">
    <property type="entry name" value="GAF_2"/>
    <property type="match status" value="1"/>
</dbReference>
<organism evidence="5 6">
    <name type="scientific">Paractinoplanes hotanensis</name>
    <dbReference type="NCBI Taxonomy" id="2906497"/>
    <lineage>
        <taxon>Bacteria</taxon>
        <taxon>Bacillati</taxon>
        <taxon>Actinomycetota</taxon>
        <taxon>Actinomycetes</taxon>
        <taxon>Micromonosporales</taxon>
        <taxon>Micromonosporaceae</taxon>
        <taxon>Paractinoplanes</taxon>
    </lineage>
</organism>
<keyword evidence="2 5" id="KW-0418">Kinase</keyword>
<dbReference type="EMBL" id="JAMQOL010000078">
    <property type="protein sequence ID" value="MCM4084505.1"/>
    <property type="molecule type" value="Genomic_DNA"/>
</dbReference>
<dbReference type="InterPro" id="IPR011712">
    <property type="entry name" value="Sig_transdc_His_kin_sub3_dim/P"/>
</dbReference>
<evidence type="ECO:0000313" key="5">
    <source>
        <dbReference type="EMBL" id="MCM4084505.1"/>
    </source>
</evidence>
<feature type="domain" description="Histidine kinase" evidence="4">
    <location>
        <begin position="180"/>
        <end position="379"/>
    </location>
</feature>
<evidence type="ECO:0000256" key="2">
    <source>
        <dbReference type="ARBA" id="ARBA00022777"/>
    </source>
</evidence>
<reference evidence="5 6" key="1">
    <citation type="submission" date="2022-06" db="EMBL/GenBank/DDBJ databases">
        <title>Actinoplanes abujensis sp. nov., isolated from Nigerian arid soil.</title>
        <authorList>
            <person name="Ding P."/>
        </authorList>
    </citation>
    <scope>NUCLEOTIDE SEQUENCE [LARGE SCALE GENOMIC DNA]</scope>
    <source>
        <strain evidence="6">TRM88002</strain>
    </source>
</reference>
<name>A0ABT0YEM8_9ACTN</name>
<dbReference type="InterPro" id="IPR005467">
    <property type="entry name" value="His_kinase_dom"/>
</dbReference>
<keyword evidence="6" id="KW-1185">Reference proteome</keyword>
<dbReference type="InterPro" id="IPR036890">
    <property type="entry name" value="HATPase_C_sf"/>
</dbReference>
<sequence>MTAADQLSTARRLSAAVLAVSDQLTVPEVLQTIVDTARELAAAEYAALGVPDDDGSFAQFLVSGVSPAQQAAIGPLPRQHGFLAVTLREPVVQRLDDIRADPRFDWWPRAHPVLEAFLGVPIMNGDEILGALYLANKPGGFTAHDEELVRVLAAHAAIALTHARLYARSRELTIAEERARIAHDLHDAVAQRLFGLRLTAQAADLLIERDPAAARARLAEVTALAREAAEELHAAVLELRPARLDEDGLPDVLRKQVQVLDRASGADGPRLHYTEDDPPVLSPAQQAVVLRVAQEALHNAVRHAGAHVIRVSLARLGSCGVRLEVADDGAGFDVAATLKAGRSLGLRSMSDRACSVRGHAVFTSTPGQGTAVLLEVPGD</sequence>
<dbReference type="Pfam" id="PF02518">
    <property type="entry name" value="HATPase_c"/>
    <property type="match status" value="1"/>
</dbReference>
<dbReference type="InterPro" id="IPR029016">
    <property type="entry name" value="GAF-like_dom_sf"/>
</dbReference>
<keyword evidence="3" id="KW-0902">Two-component regulatory system</keyword>
<dbReference type="SUPFAM" id="SSF55874">
    <property type="entry name" value="ATPase domain of HSP90 chaperone/DNA topoisomerase II/histidine kinase"/>
    <property type="match status" value="1"/>
</dbReference>
<gene>
    <name evidence="5" type="ORF">LXN57_43935</name>
</gene>
<dbReference type="Proteomes" id="UP001523216">
    <property type="component" value="Unassembled WGS sequence"/>
</dbReference>
<dbReference type="RefSeq" id="WP_251804255.1">
    <property type="nucleotide sequence ID" value="NZ_JAMQOL010000078.1"/>
</dbReference>
<dbReference type="InterPro" id="IPR003594">
    <property type="entry name" value="HATPase_dom"/>
</dbReference>
<evidence type="ECO:0000256" key="3">
    <source>
        <dbReference type="ARBA" id="ARBA00023012"/>
    </source>
</evidence>
<dbReference type="PANTHER" id="PTHR24421:SF61">
    <property type="entry name" value="OXYGEN SENSOR HISTIDINE KINASE NREB"/>
    <property type="match status" value="1"/>
</dbReference>
<evidence type="ECO:0000256" key="1">
    <source>
        <dbReference type="ARBA" id="ARBA00022679"/>
    </source>
</evidence>
<dbReference type="Gene3D" id="1.20.5.1930">
    <property type="match status" value="1"/>
</dbReference>
<dbReference type="SMART" id="SM00387">
    <property type="entry name" value="HATPase_c"/>
    <property type="match status" value="1"/>
</dbReference>
<dbReference type="InterPro" id="IPR050482">
    <property type="entry name" value="Sensor_HK_TwoCompSys"/>
</dbReference>
<dbReference type="InterPro" id="IPR003018">
    <property type="entry name" value="GAF"/>
</dbReference>
<proteinExistence type="predicted"/>
<dbReference type="PROSITE" id="PS50109">
    <property type="entry name" value="HIS_KIN"/>
    <property type="match status" value="1"/>
</dbReference>
<protein>
    <submittedName>
        <fullName evidence="5">GAF domain-containing sensor histidine kinase</fullName>
    </submittedName>
</protein>
<dbReference type="Gene3D" id="3.30.565.10">
    <property type="entry name" value="Histidine kinase-like ATPase, C-terminal domain"/>
    <property type="match status" value="1"/>
</dbReference>
<comment type="caution">
    <text evidence="5">The sequence shown here is derived from an EMBL/GenBank/DDBJ whole genome shotgun (WGS) entry which is preliminary data.</text>
</comment>
<evidence type="ECO:0000259" key="4">
    <source>
        <dbReference type="PROSITE" id="PS50109"/>
    </source>
</evidence>
<dbReference type="Pfam" id="PF07730">
    <property type="entry name" value="HisKA_3"/>
    <property type="match status" value="1"/>
</dbReference>
<dbReference type="Gene3D" id="3.30.450.40">
    <property type="match status" value="1"/>
</dbReference>
<keyword evidence="1" id="KW-0808">Transferase</keyword>
<dbReference type="CDD" id="cd16917">
    <property type="entry name" value="HATPase_UhpB-NarQ-NarX-like"/>
    <property type="match status" value="1"/>
</dbReference>
<dbReference type="SMART" id="SM00065">
    <property type="entry name" value="GAF"/>
    <property type="match status" value="1"/>
</dbReference>
<evidence type="ECO:0000313" key="6">
    <source>
        <dbReference type="Proteomes" id="UP001523216"/>
    </source>
</evidence>
<dbReference type="SUPFAM" id="SSF55781">
    <property type="entry name" value="GAF domain-like"/>
    <property type="match status" value="1"/>
</dbReference>
<dbReference type="PANTHER" id="PTHR24421">
    <property type="entry name" value="NITRATE/NITRITE SENSOR PROTEIN NARX-RELATED"/>
    <property type="match status" value="1"/>
</dbReference>
<accession>A0ABT0YEM8</accession>